<protein>
    <submittedName>
        <fullName evidence="1">Uncharacterized protein</fullName>
    </submittedName>
</protein>
<proteinExistence type="predicted"/>
<evidence type="ECO:0000313" key="1">
    <source>
        <dbReference type="EMBL" id="JAD44993.1"/>
    </source>
</evidence>
<sequence length="37" mass="4086">MKLCQDLKRPNSCWMEVQIHRAMFCLITATCVGGSGG</sequence>
<name>A0A0A9A4W7_ARUDO</name>
<organism evidence="1">
    <name type="scientific">Arundo donax</name>
    <name type="common">Giant reed</name>
    <name type="synonym">Donax arundinaceus</name>
    <dbReference type="NCBI Taxonomy" id="35708"/>
    <lineage>
        <taxon>Eukaryota</taxon>
        <taxon>Viridiplantae</taxon>
        <taxon>Streptophyta</taxon>
        <taxon>Embryophyta</taxon>
        <taxon>Tracheophyta</taxon>
        <taxon>Spermatophyta</taxon>
        <taxon>Magnoliopsida</taxon>
        <taxon>Liliopsida</taxon>
        <taxon>Poales</taxon>
        <taxon>Poaceae</taxon>
        <taxon>PACMAD clade</taxon>
        <taxon>Arundinoideae</taxon>
        <taxon>Arundineae</taxon>
        <taxon>Arundo</taxon>
    </lineage>
</organism>
<reference evidence="1" key="1">
    <citation type="submission" date="2014-09" db="EMBL/GenBank/DDBJ databases">
        <authorList>
            <person name="Magalhaes I.L.F."/>
            <person name="Oliveira U."/>
            <person name="Santos F.R."/>
            <person name="Vidigal T.H.D.A."/>
            <person name="Brescovit A.D."/>
            <person name="Santos A.J."/>
        </authorList>
    </citation>
    <scope>NUCLEOTIDE SEQUENCE</scope>
    <source>
        <tissue evidence="1">Shoot tissue taken approximately 20 cm above the soil surface</tissue>
    </source>
</reference>
<dbReference type="AlphaFoldDB" id="A0A0A9A4W7"/>
<dbReference type="EMBL" id="GBRH01252902">
    <property type="protein sequence ID" value="JAD44993.1"/>
    <property type="molecule type" value="Transcribed_RNA"/>
</dbReference>
<accession>A0A0A9A4W7</accession>
<reference evidence="1" key="2">
    <citation type="journal article" date="2015" name="Data Brief">
        <title>Shoot transcriptome of the giant reed, Arundo donax.</title>
        <authorList>
            <person name="Barrero R.A."/>
            <person name="Guerrero F.D."/>
            <person name="Moolhuijzen P."/>
            <person name="Goolsby J.A."/>
            <person name="Tidwell J."/>
            <person name="Bellgard S.E."/>
            <person name="Bellgard M.I."/>
        </authorList>
    </citation>
    <scope>NUCLEOTIDE SEQUENCE</scope>
    <source>
        <tissue evidence="1">Shoot tissue taken approximately 20 cm above the soil surface</tissue>
    </source>
</reference>